<dbReference type="Gene3D" id="2.10.60.10">
    <property type="entry name" value="CD59"/>
    <property type="match status" value="1"/>
</dbReference>
<proteinExistence type="predicted"/>
<reference evidence="3" key="1">
    <citation type="submission" date="2017-02" db="UniProtKB">
        <authorList>
            <consortium name="WormBaseParasite"/>
        </authorList>
    </citation>
    <scope>IDENTIFICATION</scope>
</reference>
<dbReference type="WBParaSite" id="ACOC_0001193601-mRNA-1">
    <property type="protein sequence ID" value="ACOC_0001193601-mRNA-1"/>
    <property type="gene ID" value="ACOC_0001193601"/>
</dbReference>
<accession>A0A0R3PZF4</accession>
<dbReference type="SUPFAM" id="SSF57302">
    <property type="entry name" value="Snake toxin-like"/>
    <property type="match status" value="1"/>
</dbReference>
<dbReference type="OrthoDB" id="5809263at2759"/>
<evidence type="ECO:0000313" key="1">
    <source>
        <dbReference type="EMBL" id="VDM63522.1"/>
    </source>
</evidence>
<organism evidence="3">
    <name type="scientific">Angiostrongylus costaricensis</name>
    <name type="common">Nematode worm</name>
    <dbReference type="NCBI Taxonomy" id="334426"/>
    <lineage>
        <taxon>Eukaryota</taxon>
        <taxon>Metazoa</taxon>
        <taxon>Ecdysozoa</taxon>
        <taxon>Nematoda</taxon>
        <taxon>Chromadorea</taxon>
        <taxon>Rhabditida</taxon>
        <taxon>Rhabditina</taxon>
        <taxon>Rhabditomorpha</taxon>
        <taxon>Strongyloidea</taxon>
        <taxon>Metastrongylidae</taxon>
        <taxon>Angiostrongylus</taxon>
    </lineage>
</organism>
<dbReference type="Proteomes" id="UP000267027">
    <property type="component" value="Unassembled WGS sequence"/>
</dbReference>
<dbReference type="InterPro" id="IPR045860">
    <property type="entry name" value="Snake_toxin-like_sf"/>
</dbReference>
<protein>
    <submittedName>
        <fullName evidence="3">Activin_recp domain-containing protein</fullName>
    </submittedName>
</protein>
<sequence length="101" mass="11288">MKGPWCESTSKTTCSKSTDYCYNATAYFSQSNQSSIVGCSTTRQNKCINYTHNGHQVTFCCCNTSDLCNWNISVRFDFQSHYIVQRGLVGSGLCRAKARVS</sequence>
<gene>
    <name evidence="1" type="ORF">ACOC_LOCUS11937</name>
</gene>
<dbReference type="EMBL" id="UYYA01004835">
    <property type="protein sequence ID" value="VDM63522.1"/>
    <property type="molecule type" value="Genomic_DNA"/>
</dbReference>
<dbReference type="OMA" id="PWCESTS"/>
<dbReference type="AlphaFoldDB" id="A0A0R3PZF4"/>
<keyword evidence="2" id="KW-1185">Reference proteome</keyword>
<evidence type="ECO:0000313" key="2">
    <source>
        <dbReference type="Proteomes" id="UP000267027"/>
    </source>
</evidence>
<name>A0A0R3PZF4_ANGCS</name>
<reference evidence="1 2" key="2">
    <citation type="submission" date="2018-11" db="EMBL/GenBank/DDBJ databases">
        <authorList>
            <consortium name="Pathogen Informatics"/>
        </authorList>
    </citation>
    <scope>NUCLEOTIDE SEQUENCE [LARGE SCALE GENOMIC DNA]</scope>
    <source>
        <strain evidence="1 2">Costa Rica</strain>
    </source>
</reference>
<evidence type="ECO:0000313" key="3">
    <source>
        <dbReference type="WBParaSite" id="ACOC_0001193601-mRNA-1"/>
    </source>
</evidence>